<dbReference type="PANTHER" id="PTHR46796">
    <property type="entry name" value="HTH-TYPE TRANSCRIPTIONAL ACTIVATOR RHAS-RELATED"/>
    <property type="match status" value="1"/>
</dbReference>
<dbReference type="PANTHER" id="PTHR46796:SF13">
    <property type="entry name" value="HTH-TYPE TRANSCRIPTIONAL ACTIVATOR RHAS"/>
    <property type="match status" value="1"/>
</dbReference>
<protein>
    <submittedName>
        <fullName evidence="5">AraC family transcriptional regulator</fullName>
    </submittedName>
</protein>
<dbReference type="InterPro" id="IPR032783">
    <property type="entry name" value="AraC_lig"/>
</dbReference>
<evidence type="ECO:0000256" key="1">
    <source>
        <dbReference type="ARBA" id="ARBA00023015"/>
    </source>
</evidence>
<dbReference type="AlphaFoldDB" id="A0A4Q4ZCA8"/>
<dbReference type="Pfam" id="PF12852">
    <property type="entry name" value="Cupin_6"/>
    <property type="match status" value="1"/>
</dbReference>
<gene>
    <name evidence="5" type="ORF">EKO23_11555</name>
</gene>
<dbReference type="EMBL" id="SDKM01000015">
    <property type="protein sequence ID" value="RYP85637.1"/>
    <property type="molecule type" value="Genomic_DNA"/>
</dbReference>
<evidence type="ECO:0000256" key="2">
    <source>
        <dbReference type="ARBA" id="ARBA00023125"/>
    </source>
</evidence>
<dbReference type="InterPro" id="IPR020449">
    <property type="entry name" value="Tscrpt_reg_AraC-type_HTH"/>
</dbReference>
<evidence type="ECO:0000259" key="4">
    <source>
        <dbReference type="PROSITE" id="PS01124"/>
    </source>
</evidence>
<dbReference type="InterPro" id="IPR018062">
    <property type="entry name" value="HTH_AraC-typ_CS"/>
</dbReference>
<evidence type="ECO:0000313" key="6">
    <source>
        <dbReference type="Proteomes" id="UP000295198"/>
    </source>
</evidence>
<dbReference type="RefSeq" id="WP_134717382.1">
    <property type="nucleotide sequence ID" value="NZ_SDKM01000015.1"/>
</dbReference>
<reference evidence="5 6" key="1">
    <citation type="submission" date="2019-01" db="EMBL/GenBank/DDBJ databases">
        <title>Nocardioides guangzhouensis sp. nov., an actinobacterium isolated from soil.</title>
        <authorList>
            <person name="Fu Y."/>
            <person name="Cai Y."/>
            <person name="Lin Z."/>
            <person name="Chen P."/>
        </authorList>
    </citation>
    <scope>NUCLEOTIDE SEQUENCE [LARGE SCALE GENOMIC DNA]</scope>
    <source>
        <strain evidence="5 6">130</strain>
    </source>
</reference>
<sequence>MDPLTDLLDAPRARDAFLLRVTMAPPWAVEVRDRAPLTLVAVTAGTAWFVPEGGEPVQLEAGDLLLVRGPAPYLVADAPDRAPDAVIHPGQRCETPDGRSLDLPMWQGVRSWGNDGDGPDTLLIGTYETAGAVGGRLLAALPPYVVTRAAAWHSPLVRVLADEVHGTGIGQASLLDRLLDALVVAVVQHWADDEDGAPAWLRGTRDPVVAEALRLLQDRPADPWTVGALARATGVSRAALARRFTAETGEPPMGHLAAWRMSRAADLLDGEDWTVARIAREVGYDSPFTFSTAFKRHHGVAPTGWRRRERPA</sequence>
<dbReference type="InterPro" id="IPR018060">
    <property type="entry name" value="HTH_AraC"/>
</dbReference>
<dbReference type="Proteomes" id="UP000295198">
    <property type="component" value="Unassembled WGS sequence"/>
</dbReference>
<evidence type="ECO:0000313" key="5">
    <source>
        <dbReference type="EMBL" id="RYP85637.1"/>
    </source>
</evidence>
<dbReference type="PROSITE" id="PS00041">
    <property type="entry name" value="HTH_ARAC_FAMILY_1"/>
    <property type="match status" value="1"/>
</dbReference>
<dbReference type="PROSITE" id="PS01124">
    <property type="entry name" value="HTH_ARAC_FAMILY_2"/>
    <property type="match status" value="1"/>
</dbReference>
<proteinExistence type="predicted"/>
<name>A0A4Q4ZCA8_9ACTN</name>
<keyword evidence="2" id="KW-0238">DNA-binding</keyword>
<dbReference type="Gene3D" id="1.10.10.60">
    <property type="entry name" value="Homeodomain-like"/>
    <property type="match status" value="2"/>
</dbReference>
<dbReference type="InterPro" id="IPR009057">
    <property type="entry name" value="Homeodomain-like_sf"/>
</dbReference>
<dbReference type="SUPFAM" id="SSF46689">
    <property type="entry name" value="Homeodomain-like"/>
    <property type="match status" value="2"/>
</dbReference>
<feature type="domain" description="HTH araC/xylS-type" evidence="4">
    <location>
        <begin position="210"/>
        <end position="308"/>
    </location>
</feature>
<dbReference type="GO" id="GO:0003700">
    <property type="term" value="F:DNA-binding transcription factor activity"/>
    <property type="evidence" value="ECO:0007669"/>
    <property type="project" value="InterPro"/>
</dbReference>
<dbReference type="PRINTS" id="PR00032">
    <property type="entry name" value="HTHARAC"/>
</dbReference>
<accession>A0A4Q4ZCA8</accession>
<comment type="caution">
    <text evidence="5">The sequence shown here is derived from an EMBL/GenBank/DDBJ whole genome shotgun (WGS) entry which is preliminary data.</text>
</comment>
<keyword evidence="1" id="KW-0805">Transcription regulation</keyword>
<keyword evidence="6" id="KW-1185">Reference proteome</keyword>
<evidence type="ECO:0000256" key="3">
    <source>
        <dbReference type="ARBA" id="ARBA00023163"/>
    </source>
</evidence>
<dbReference type="OrthoDB" id="241790at2"/>
<dbReference type="GO" id="GO:0043565">
    <property type="term" value="F:sequence-specific DNA binding"/>
    <property type="evidence" value="ECO:0007669"/>
    <property type="project" value="InterPro"/>
</dbReference>
<organism evidence="5 6">
    <name type="scientific">Nocardioides guangzhouensis</name>
    <dbReference type="NCBI Taxonomy" id="2497878"/>
    <lineage>
        <taxon>Bacteria</taxon>
        <taxon>Bacillati</taxon>
        <taxon>Actinomycetota</taxon>
        <taxon>Actinomycetes</taxon>
        <taxon>Propionibacteriales</taxon>
        <taxon>Nocardioidaceae</taxon>
        <taxon>Nocardioides</taxon>
    </lineage>
</organism>
<keyword evidence="3" id="KW-0804">Transcription</keyword>
<dbReference type="SMART" id="SM00342">
    <property type="entry name" value="HTH_ARAC"/>
    <property type="match status" value="1"/>
</dbReference>
<dbReference type="InterPro" id="IPR050204">
    <property type="entry name" value="AraC_XylS_family_regulators"/>
</dbReference>
<dbReference type="Pfam" id="PF12833">
    <property type="entry name" value="HTH_18"/>
    <property type="match status" value="1"/>
</dbReference>